<proteinExistence type="predicted"/>
<protein>
    <recommendedName>
        <fullName evidence="4">ImmA/IrrE family metallo-endopeptidase</fullName>
    </recommendedName>
</protein>
<keyword evidence="3" id="KW-1185">Reference proteome</keyword>
<reference evidence="2 3" key="1">
    <citation type="submission" date="2024-09" db="EMBL/GenBank/DDBJ databases">
        <authorList>
            <person name="Sun Q."/>
            <person name="Mori K."/>
        </authorList>
    </citation>
    <scope>NUCLEOTIDE SEQUENCE [LARGE SCALE GENOMIC DNA]</scope>
    <source>
        <strain evidence="2 3">JCM 3323</strain>
    </source>
</reference>
<dbReference type="EMBL" id="JBHMCE010000038">
    <property type="protein sequence ID" value="MFB9534565.1"/>
    <property type="molecule type" value="Genomic_DNA"/>
</dbReference>
<gene>
    <name evidence="2" type="ORF">ACFFRN_48975</name>
</gene>
<organism evidence="2 3">
    <name type="scientific">Nonomuraea roseola</name>
    <dbReference type="NCBI Taxonomy" id="46179"/>
    <lineage>
        <taxon>Bacteria</taxon>
        <taxon>Bacillati</taxon>
        <taxon>Actinomycetota</taxon>
        <taxon>Actinomycetes</taxon>
        <taxon>Streptosporangiales</taxon>
        <taxon>Streptosporangiaceae</taxon>
        <taxon>Nonomuraea</taxon>
    </lineage>
</organism>
<feature type="compositionally biased region" description="Gly residues" evidence="1">
    <location>
        <begin position="140"/>
        <end position="149"/>
    </location>
</feature>
<evidence type="ECO:0000313" key="3">
    <source>
        <dbReference type="Proteomes" id="UP001589646"/>
    </source>
</evidence>
<dbReference type="RefSeq" id="WP_346121751.1">
    <property type="nucleotide sequence ID" value="NZ_BAAAXC010000012.1"/>
</dbReference>
<comment type="caution">
    <text evidence="2">The sequence shown here is derived from an EMBL/GenBank/DDBJ whole genome shotgun (WGS) entry which is preliminary data.</text>
</comment>
<feature type="region of interest" description="Disordered" evidence="1">
    <location>
        <begin position="123"/>
        <end position="149"/>
    </location>
</feature>
<sequence>MDVMDPCELYENWDQMAETSEILDGLQDLANEIVGAWGLEGVTVVIDEVPGNSFGEYDPNTNVITIDPDHLSEADEAFDTVFHEAIHAVHDQWGFSAEEVEALHEFTAADAAHLAKELVEDCKSTDPVESAPPDIPDIPGGFGLEGEAE</sequence>
<evidence type="ECO:0000256" key="1">
    <source>
        <dbReference type="SAM" id="MobiDB-lite"/>
    </source>
</evidence>
<name>A0ABV5QGB4_9ACTN</name>
<dbReference type="Proteomes" id="UP001589646">
    <property type="component" value="Unassembled WGS sequence"/>
</dbReference>
<accession>A0ABV5QGB4</accession>
<evidence type="ECO:0008006" key="4">
    <source>
        <dbReference type="Google" id="ProtNLM"/>
    </source>
</evidence>
<evidence type="ECO:0000313" key="2">
    <source>
        <dbReference type="EMBL" id="MFB9534565.1"/>
    </source>
</evidence>